<dbReference type="EMBL" id="QVQA01000013">
    <property type="protein sequence ID" value="KAF5101276.1"/>
    <property type="molecule type" value="Genomic_DNA"/>
</dbReference>
<sequence length="413" mass="45635">MLSSRTTAALLKRQIARPAGQPLLTSSSRAPAAGTPPFGARGFLKNFKPIQVTNPVGLKLLRGSKLFGKSLVLVYVVISGTALYYYFRNVRRSDVAAGESLIPEEWAFSIKGLYREALIHDSEDRFDLALKMYDETLVELIGKRGEIPIDGRSPQWLSGYADLLARKARILELFERSEEARAAFQASFDLKWGSHEYKSISAIQLGKYAAADGDLEAAEQYHIAAIHAAAPVGSKMAELLQAGDVANGIIIPAHTEASDQLYTAEIELGKFWATTGKLAPALDVFLSTLRSVKERRAPKAGTSQSTRAFDLKCFEGRVMEYIGEIMWARGQKQDAVTWVESSYYESYPLSSTTVECGLCASMAMETAIKMYTKLGLESDAEKSQKRLVALNPPVTNYKKEWTFMDILNSLSRD</sequence>
<name>A0ACB6V8G3_9ASCO</name>
<proteinExistence type="predicted"/>
<evidence type="ECO:0000313" key="1">
    <source>
        <dbReference type="EMBL" id="KAF5101276.1"/>
    </source>
</evidence>
<keyword evidence="2" id="KW-1185">Reference proteome</keyword>
<comment type="caution">
    <text evidence="1">The sequence shown here is derived from an EMBL/GenBank/DDBJ whole genome shotgun (WGS) entry which is preliminary data.</text>
</comment>
<reference evidence="1 2" key="1">
    <citation type="journal article" date="2020" name="Front. Microbiol.">
        <title>Phenotypic and Genetic Characterization of the Cheese Ripening Yeast Geotrichum candidum.</title>
        <authorList>
            <person name="Perkins V."/>
            <person name="Vignola S."/>
            <person name="Lessard M.H."/>
            <person name="Plante P.L."/>
            <person name="Corbeil J."/>
            <person name="Dugat-Bony E."/>
            <person name="Frenette M."/>
            <person name="Labrie S."/>
        </authorList>
    </citation>
    <scope>NUCLEOTIDE SEQUENCE [LARGE SCALE GENOMIC DNA]</scope>
    <source>
        <strain evidence="1 2">LMA-1147</strain>
    </source>
</reference>
<evidence type="ECO:0000313" key="2">
    <source>
        <dbReference type="Proteomes" id="UP000744676"/>
    </source>
</evidence>
<dbReference type="Proteomes" id="UP000744676">
    <property type="component" value="Unassembled WGS sequence"/>
</dbReference>
<protein>
    <submittedName>
        <fullName evidence="1">Uncharacterized protein</fullName>
    </submittedName>
</protein>
<gene>
    <name evidence="1" type="ORF">D0Z00_000946</name>
</gene>
<accession>A0ACB6V8G3</accession>
<organism evidence="1 2">
    <name type="scientific">Geotrichum galactomycetum</name>
    <dbReference type="NCBI Taxonomy" id="27317"/>
    <lineage>
        <taxon>Eukaryota</taxon>
        <taxon>Fungi</taxon>
        <taxon>Dikarya</taxon>
        <taxon>Ascomycota</taxon>
        <taxon>Saccharomycotina</taxon>
        <taxon>Dipodascomycetes</taxon>
        <taxon>Dipodascales</taxon>
        <taxon>Dipodascaceae</taxon>
        <taxon>Geotrichum</taxon>
    </lineage>
</organism>